<accession>A0A1F6THH2</accession>
<gene>
    <name evidence="3" type="ORF">A2150_05900</name>
</gene>
<proteinExistence type="predicted"/>
<evidence type="ECO:0000313" key="3">
    <source>
        <dbReference type="EMBL" id="OGI44561.1"/>
    </source>
</evidence>
<dbReference type="InterPro" id="IPR045063">
    <property type="entry name" value="Dynamin_N"/>
</dbReference>
<evidence type="ECO:0000256" key="1">
    <source>
        <dbReference type="SAM" id="Coils"/>
    </source>
</evidence>
<dbReference type="PANTHER" id="PTHR43681">
    <property type="entry name" value="TRANSMEMBRANE GTPASE FZO"/>
    <property type="match status" value="1"/>
</dbReference>
<dbReference type="Proteomes" id="UP000177925">
    <property type="component" value="Unassembled WGS sequence"/>
</dbReference>
<sequence length="645" mass="73192">MSINSFSRGMAHYKKWREELSAAIGHYQAWVEQQNLVSGEEDLRIYELIDSLKSDKLTIALVAEFSRGKTELINAIFFADYKQRLLPTEAGRTTMCPTELQYDEKLPPCIRLLPIETRKTSLTVGEYKRTPLHWTTLELPLEDPRQMTELFREMIKTKEVDVNEAVELGLYSPDAPNGIQLSPQQKIDVPVWRHAIINYPHPLLKQGLVILDTPGLNSLGTEPELTINMLPKAQAVLFVLAADTGVTKSDLEVWNNYVQRAAQAGRQNGYVAVLNKIDTLWDELRSDADIAQSINQQTQETARVLGIGRNMVFPVSAQKGLVGKIKADHALLEKSGLLALEIKLSDDIIPSKQQLMREKVIREIGGMIENTEAVVDTRLSATDTQLNEIKQLGGKSLDVIQQMATRLRQEKDAYDKKLDSFQATRAVLNEQNHIMLELLSMKSFDGLINQTRRDMKGAWTTAGLRDDMATFFKGATETMEKVNKQGHQIKGLVDAVYQKFHAEHGLSKIKPMNFSLDSYTVELQRLYEEAEAYRNSMLMVVTEEHILISKFFITLVSRAREIFAACNKDATTWSKAIMTPVLTQIREHKNLLEKRLDNLKKVQENLSSMGERVNELEVAREELLKQQHVIQTMRQKINQPLPVAA</sequence>
<dbReference type="Gene3D" id="3.40.50.300">
    <property type="entry name" value="P-loop containing nucleotide triphosphate hydrolases"/>
    <property type="match status" value="1"/>
</dbReference>
<dbReference type="SUPFAM" id="SSF52540">
    <property type="entry name" value="P-loop containing nucleoside triphosphate hydrolases"/>
    <property type="match status" value="1"/>
</dbReference>
<name>A0A1F6THH2_9PROT</name>
<dbReference type="STRING" id="1817758.A2150_05900"/>
<evidence type="ECO:0000259" key="2">
    <source>
        <dbReference type="Pfam" id="PF00350"/>
    </source>
</evidence>
<comment type="caution">
    <text evidence="3">The sequence shown here is derived from an EMBL/GenBank/DDBJ whole genome shotgun (WGS) entry which is preliminary data.</text>
</comment>
<feature type="coiled-coil region" evidence="1">
    <location>
        <begin position="582"/>
        <end position="636"/>
    </location>
</feature>
<dbReference type="InterPro" id="IPR027417">
    <property type="entry name" value="P-loop_NTPase"/>
</dbReference>
<dbReference type="InterPro" id="IPR051943">
    <property type="entry name" value="TRAFAC_Dynamin-like_GTPase"/>
</dbReference>
<dbReference type="EMBL" id="MFSS01000020">
    <property type="protein sequence ID" value="OGI44561.1"/>
    <property type="molecule type" value="Genomic_DNA"/>
</dbReference>
<feature type="domain" description="Dynamin N-terminal" evidence="2">
    <location>
        <begin position="59"/>
        <end position="276"/>
    </location>
</feature>
<dbReference type="AlphaFoldDB" id="A0A1F6THH2"/>
<dbReference type="PANTHER" id="PTHR43681:SF1">
    <property type="entry name" value="SARCALUMENIN"/>
    <property type="match status" value="1"/>
</dbReference>
<evidence type="ECO:0000313" key="4">
    <source>
        <dbReference type="Proteomes" id="UP000177925"/>
    </source>
</evidence>
<reference evidence="3 4" key="1">
    <citation type="journal article" date="2016" name="Nat. Commun.">
        <title>Thousands of microbial genomes shed light on interconnected biogeochemical processes in an aquifer system.</title>
        <authorList>
            <person name="Anantharaman K."/>
            <person name="Brown C.T."/>
            <person name="Hug L.A."/>
            <person name="Sharon I."/>
            <person name="Castelle C.J."/>
            <person name="Probst A.J."/>
            <person name="Thomas B.C."/>
            <person name="Singh A."/>
            <person name="Wilkins M.J."/>
            <person name="Karaoz U."/>
            <person name="Brodie E.L."/>
            <person name="Williams K.H."/>
            <person name="Hubbard S.S."/>
            <person name="Banfield J.F."/>
        </authorList>
    </citation>
    <scope>NUCLEOTIDE SEQUENCE [LARGE SCALE GENOMIC DNA]</scope>
</reference>
<protein>
    <recommendedName>
        <fullName evidence="2">Dynamin N-terminal domain-containing protein</fullName>
    </recommendedName>
</protein>
<keyword evidence="1" id="KW-0175">Coiled coil</keyword>
<organism evidence="3 4">
    <name type="scientific">Candidatus Muproteobacteria bacterium RBG_16_64_11</name>
    <dbReference type="NCBI Taxonomy" id="1817758"/>
    <lineage>
        <taxon>Bacteria</taxon>
        <taxon>Pseudomonadati</taxon>
        <taxon>Pseudomonadota</taxon>
        <taxon>Candidatus Muproteobacteria</taxon>
    </lineage>
</organism>
<feature type="coiled-coil region" evidence="1">
    <location>
        <begin position="397"/>
        <end position="424"/>
    </location>
</feature>
<dbReference type="Pfam" id="PF00350">
    <property type="entry name" value="Dynamin_N"/>
    <property type="match status" value="1"/>
</dbReference>